<dbReference type="InterPro" id="IPR026989">
    <property type="entry name" value="TnpV"/>
</dbReference>
<dbReference type="RefSeq" id="WP_066537621.1">
    <property type="nucleotide sequence ID" value="NZ_CAPVCI010000038.1"/>
</dbReference>
<dbReference type="EMBL" id="CP065321">
    <property type="protein sequence ID" value="QQR31827.1"/>
    <property type="molecule type" value="Genomic_DNA"/>
</dbReference>
<dbReference type="EMBL" id="CP021422">
    <property type="protein sequence ID" value="ASB42532.1"/>
    <property type="molecule type" value="Genomic_DNA"/>
</dbReference>
<dbReference type="Proteomes" id="UP000596035">
    <property type="component" value="Chromosome"/>
</dbReference>
<evidence type="ECO:0000313" key="4">
    <source>
        <dbReference type="Proteomes" id="UP000596035"/>
    </source>
</evidence>
<reference evidence="1" key="1">
    <citation type="journal article" date="2017" name="Genome Announc.">
        <title>High-Quality Whole-Genome Sequences of the Oligo-Mouse-Microbiota Bacterial Community.</title>
        <authorList>
            <person name="Garzetti D."/>
            <person name="Brugiroux S."/>
            <person name="Bunk B."/>
            <person name="Pukall R."/>
            <person name="McCoy K.D."/>
            <person name="Macpherson A.J."/>
            <person name="Stecher B."/>
        </authorList>
    </citation>
    <scope>NUCLEOTIDE SEQUENCE</scope>
    <source>
        <strain evidence="1">KB18</strain>
    </source>
</reference>
<gene>
    <name evidence="1" type="ORF">ADH66_18890</name>
    <name evidence="2" type="ORF">I5Q82_09310</name>
</gene>
<accession>A0A1Z2XVS6</accession>
<proteinExistence type="predicted"/>
<dbReference type="Pfam" id="PF14198">
    <property type="entry name" value="TnpV"/>
    <property type="match status" value="1"/>
</dbReference>
<protein>
    <submittedName>
        <fullName evidence="2">TnpV protein</fullName>
    </submittedName>
</protein>
<evidence type="ECO:0000313" key="2">
    <source>
        <dbReference type="EMBL" id="QQR31827.1"/>
    </source>
</evidence>
<evidence type="ECO:0000313" key="1">
    <source>
        <dbReference type="EMBL" id="ASB42532.1"/>
    </source>
</evidence>
<evidence type="ECO:0000313" key="3">
    <source>
        <dbReference type="Proteomes" id="UP000196710"/>
    </source>
</evidence>
<reference evidence="2 4" key="3">
    <citation type="submission" date="2020-11" db="EMBL/GenBank/DDBJ databases">
        <title>Closed and high quality bacterial genomes of the OMM12 community.</title>
        <authorList>
            <person name="Marbouty M."/>
            <person name="Lamy-Besnier Q."/>
            <person name="Debarbieux L."/>
            <person name="Koszul R."/>
        </authorList>
    </citation>
    <scope>NUCLEOTIDE SEQUENCE [LARGE SCALE GENOMIC DNA]</scope>
    <source>
        <strain evidence="2 4">KB18</strain>
    </source>
</reference>
<dbReference type="KEGG" id="amur:ADH66_18890"/>
<sequence>MEKRFFDETNGLWYELGDGYYYPCPTVSEEEKRPISIWGQQHEQYLKEHRQIVYNTLLLSGKLNAYLADIDRQAQEQYELLINQMKQSRGITEDLKATDPLTWVGRMNNAQACAREIVNNEIIYN</sequence>
<keyword evidence="3" id="KW-1185">Reference proteome</keyword>
<dbReference type="Proteomes" id="UP000196710">
    <property type="component" value="Chromosome"/>
</dbReference>
<name>A0A1Z2XVS6_9FIRM</name>
<reference evidence="3" key="2">
    <citation type="submission" date="2017-05" db="EMBL/GenBank/DDBJ databases">
        <title>Improved OligoMM genomes.</title>
        <authorList>
            <person name="Garzetti D."/>
        </authorList>
    </citation>
    <scope>NUCLEOTIDE SEQUENCE [LARGE SCALE GENOMIC DNA]</scope>
    <source>
        <strain evidence="3">KB18</strain>
    </source>
</reference>
<organism evidence="2 4">
    <name type="scientific">Acutalibacter muris</name>
    <dbReference type="NCBI Taxonomy" id="1796620"/>
    <lineage>
        <taxon>Bacteria</taxon>
        <taxon>Bacillati</taxon>
        <taxon>Bacillota</taxon>
        <taxon>Clostridia</taxon>
        <taxon>Eubacteriales</taxon>
        <taxon>Acutalibacteraceae</taxon>
        <taxon>Acutalibacter</taxon>
    </lineage>
</organism>
<dbReference type="AlphaFoldDB" id="A0A1Z2XVS6"/>